<dbReference type="InterPro" id="IPR032193">
    <property type="entry name" value="CNOT1_TTP_bind"/>
</dbReference>
<organism evidence="14 15">
    <name type="scientific">Piedraia hortae CBS 480.64</name>
    <dbReference type="NCBI Taxonomy" id="1314780"/>
    <lineage>
        <taxon>Eukaryota</taxon>
        <taxon>Fungi</taxon>
        <taxon>Dikarya</taxon>
        <taxon>Ascomycota</taxon>
        <taxon>Pezizomycotina</taxon>
        <taxon>Dothideomycetes</taxon>
        <taxon>Dothideomycetidae</taxon>
        <taxon>Capnodiales</taxon>
        <taxon>Piedraiaceae</taxon>
        <taxon>Piedraia</taxon>
    </lineage>
</organism>
<evidence type="ECO:0000256" key="8">
    <source>
        <dbReference type="SAM" id="MobiDB-lite"/>
    </source>
</evidence>
<feature type="domain" description="CCR4-NOT transcription complex subunit 1" evidence="10">
    <location>
        <begin position="1245"/>
        <end position="1385"/>
    </location>
</feature>
<evidence type="ECO:0000259" key="10">
    <source>
        <dbReference type="Pfam" id="PF12842"/>
    </source>
</evidence>
<dbReference type="GO" id="GO:0060090">
    <property type="term" value="F:molecular adaptor activity"/>
    <property type="evidence" value="ECO:0007669"/>
    <property type="project" value="TreeGrafter"/>
</dbReference>
<keyword evidence="3" id="KW-0805">Transcription regulation</keyword>
<evidence type="ECO:0000256" key="4">
    <source>
        <dbReference type="ARBA" id="ARBA00023163"/>
    </source>
</evidence>
<comment type="subcellular location">
    <subcellularLocation>
        <location evidence="1">Nucleus</location>
    </subcellularLocation>
</comment>
<dbReference type="EMBL" id="MU005959">
    <property type="protein sequence ID" value="KAF2863848.1"/>
    <property type="molecule type" value="Genomic_DNA"/>
</dbReference>
<dbReference type="PANTHER" id="PTHR13162">
    <property type="entry name" value="CCR4-NOT TRANSCRIPTION COMPLEX"/>
    <property type="match status" value="1"/>
</dbReference>
<dbReference type="Gene3D" id="1.25.40.790">
    <property type="match status" value="1"/>
</dbReference>
<evidence type="ECO:0000256" key="7">
    <source>
        <dbReference type="ARBA" id="ARBA00074459"/>
    </source>
</evidence>
<dbReference type="InterPro" id="IPR024557">
    <property type="entry name" value="CNOT1_dom_4"/>
</dbReference>
<feature type="domain" description="CCR4-Not complex component Not1 C-terminal" evidence="9">
    <location>
        <begin position="1845"/>
        <end position="2195"/>
    </location>
</feature>
<dbReference type="GO" id="GO:0000932">
    <property type="term" value="C:P-body"/>
    <property type="evidence" value="ECO:0007669"/>
    <property type="project" value="TreeGrafter"/>
</dbReference>
<feature type="region of interest" description="Disordered" evidence="8">
    <location>
        <begin position="1469"/>
        <end position="1498"/>
    </location>
</feature>
<dbReference type="Pfam" id="PF16415">
    <property type="entry name" value="CNOT1_CAF1_bind"/>
    <property type="match status" value="1"/>
</dbReference>
<feature type="region of interest" description="Disordered" evidence="8">
    <location>
        <begin position="1"/>
        <end position="120"/>
    </location>
</feature>
<feature type="compositionally biased region" description="Low complexity" evidence="8">
    <location>
        <begin position="1"/>
        <end position="20"/>
    </location>
</feature>
<evidence type="ECO:0000259" key="11">
    <source>
        <dbReference type="Pfam" id="PF16415"/>
    </source>
</evidence>
<evidence type="ECO:0000256" key="3">
    <source>
        <dbReference type="ARBA" id="ARBA00023015"/>
    </source>
</evidence>
<dbReference type="GO" id="GO:0017148">
    <property type="term" value="P:negative regulation of translation"/>
    <property type="evidence" value="ECO:0007669"/>
    <property type="project" value="InterPro"/>
</dbReference>
<accession>A0A6A7CBB0</accession>
<keyword evidence="4" id="KW-0804">Transcription</keyword>
<dbReference type="FunFam" id="1.25.40.180:FF:000012">
    <property type="entry name" value="Ccr4-Not transcription complex subunit"/>
    <property type="match status" value="1"/>
</dbReference>
<dbReference type="Pfam" id="PF16418">
    <property type="entry name" value="CNOT1_HEAT"/>
    <property type="match status" value="1"/>
</dbReference>
<dbReference type="Pfam" id="PF12842">
    <property type="entry name" value="DUF3819"/>
    <property type="match status" value="1"/>
</dbReference>
<dbReference type="InterPro" id="IPR038535">
    <property type="entry name" value="CNOT1_TTP_bind_sf"/>
</dbReference>
<feature type="compositionally biased region" description="Low complexity" evidence="8">
    <location>
        <begin position="101"/>
        <end position="115"/>
    </location>
</feature>
<feature type="domain" description="CCR4-NOT transcription complex subunit 1 CAF1-binding" evidence="11">
    <location>
        <begin position="963"/>
        <end position="1181"/>
    </location>
</feature>
<sequence length="2219" mass="247552">MSASFPSSSHPSSNTDNSSTAKDSRSPGKQTLRVAAGTGRGSSDSPHKPSGRQASSSTSQVPAPSSTLHPGRPRAPTTSTSRQPSPLVGSTSPAPRSGRQSASFSVPSGSSATSTGGSGQLHSLVSTQVSILISGLRENNFETQAKTIRRLVGESSMDVFETYFRRTLGNCWGLVFPGTRAAATNAECYQLVSQEMQKLLADPAQADKMAQALDFSDWDLDLSALCDHFTLDPMAKMSLILSCQGASKSDLRAKASALLENSTSPFLAAVRTPTTAQSGMPSQILASIIERISLQAPSEWSEPQQEELRYAAKMRYQAAKSLVPPDVDTAVSLSHLLASPESRLAKAMIRYGPRSTSSVDSCKDMLRDAEQGLINPSQVACALLVAVIAGDGLDYDVRVLVQAIRESRVGSQFSWLEVVQAFDRPALRITKQHFLAIYNVLLPLAQENPRWDIQALWGSTWQNPMTQLSFIAGFLATTPDELDLTQIPNFRRAFTMDEYEDATDSIKSFAAEAVKHPLVSKDATEALFKIMFRSHEAYEDAQKLHITDDIINPNMQVFVCAASAVEKPWGPLQDQALKQLLYPFLLKKQDHYDFVMFSLWRHDMVWVASRLVECYLTNNLVLPQIFEHAVEQKWIDHLLYMSSSFIVDFACYAHGKGYCDLLEWGQPHVTSSESSAFAQHLLGFLHSKIDDEFRVQKHNSQPSTVPLALKTVYVLLKLLRQLHPDEDMGTTYVNCLNAYPRLFNYGCSEETDAVLEELSAAGHALPAEPNEEMEARYKKMYGGVTKPESVISELKELKISPDAKKQNLFAAMLYGLFEEYNCFRDYPQDALAMTSVLFGGILQCSVLEFVSEQAAIHFIFQAVTKKEATDPMYKFGLQAMIYMTGRLGEWPHLAERILQIPNLRGTQVIAPAERVMQELQERAAAGIDGSNDKSYGAPNGQFAESHNQPFSAINPGRPRNQVYEVPQEETSDKVMFVLNNVSKRNLEEKFKELEAALDDKHYQWFAHYLVDDLAKSQANFQSLYLQLLETFNRDSLWAEVLHQTYVSCAKMLNAPATMESSAERTYLKNLAGWLGSLTLARNKPILHNNLSFKDLLIEGNENNHLILAVPFTCKTLARASSSKIFRPPNPWTMDILGVLSELYHCFELKLNLKFEIEVCCKELNLEIKDIRPANVIRHQPMLTEGSILTPYAHDGSPDGFNDMNLMHLSKRGPSERFSPEAIIQALPDISTMLMIPSAAGNVTTPQMRQIFVSAAQQAIYEIIAPVVERSVTIASISTAELIQKDFATEPDAEKLRASAHTMVRALSGSLALVTCREPLRMSITNNLRIMANQRLPQPLPEGQIIMFVNDNLESVCALVESAAEDHSVAEIDAQLAAAFEDRRRHVESKQNEPYNNPPVQRWGMMIPEPYRHDPLGANANGLNRQQLSLYEEFGRQARMTPATHASATSQETRTMHDVLSDSYLSNLATPAETPSIPGHLAGLHGQEHDQANGYGEPGNSQSERLLLLIQQLQRVVREGPEQRLSEVDETSPVRRVCDQLVVVVSRSLSHHEYVFAVGQQCCQIMFHEAQKRLEVEVFCRILQHVCRMSIQIGRLIIPDLVNMEEKKFFNPNVVLALLNDNLLDIHQVDLMSAKALAEGNPAVIGFLKVAVDELLLNDSSLVLRADLASTFEALSHRLVVDPDDEDLRDILAKLEVSTHTVPSSAMKQEEYEYRFNEWTKLQQKGPPVHGVPAYLRQMLAYEKMVSTDHAVMFFRAALEISYRDYSREAPAPFSTNAAAHETVDALARLIVSLVVYLESGGDERRKAKYLDAILTIVVLNMLDQQRQLGAEWHSRMYFRLFSSMLCDFHDMRARLSEEQQFGIYMALGRMMQILQPMQYPAFTFSWIALLSHRFFVPALLTEPIKSSGGRKSFLNLTTTLLSTFGKMVEDAKDAVTMTKLYDTIIRFLLVLHHDYPEFLIENHVHLASSVPEGEFQMLNIINSAVSRAVANVQPEPFTVGLKMNLIEQIREPPPVAEDLGNILVAAGIKENVDRVCKALNSSNDDLAAIKEALQAATNGTLLANSLVVYMGSQATTTSSVFSAAAGQARLLERLVREGSLQQRREIIGALLNQVRYVNSHTHYFSTAIQHMFSNSNMETKELIMRSVGERLLSSRPYPWGLIIMVVELAKNPTLDVLNLPFMKEAPHLLSMLENIANSHERIARNQQLNGGVRLVMDQT</sequence>
<feature type="domain" description="CCR4-NOT transcription complex subunit 1 TTP binding" evidence="12">
    <location>
        <begin position="765"/>
        <end position="906"/>
    </location>
</feature>
<evidence type="ECO:0000256" key="6">
    <source>
        <dbReference type="ARBA" id="ARBA00059181"/>
    </source>
</evidence>
<dbReference type="Pfam" id="PF16417">
    <property type="entry name" value="CNOT1_TTP_bind"/>
    <property type="match status" value="1"/>
</dbReference>
<proteinExistence type="predicted"/>
<evidence type="ECO:0000256" key="2">
    <source>
        <dbReference type="ARBA" id="ARBA00022491"/>
    </source>
</evidence>
<dbReference type="InterPro" id="IPR032194">
    <property type="entry name" value="CNOT1_HEAT"/>
</dbReference>
<dbReference type="InterPro" id="IPR007196">
    <property type="entry name" value="CCR4-Not_Not1_C"/>
</dbReference>
<comment type="function">
    <text evidence="6">Acts as a component of the CCR4-NOT core complex, which in the nucleus seems to be a general transcription factor, and in the cytoplasm the major mRNA deadenylase involved in mRNA turnover. The NOT protein subcomplex negatively regulates the basal and activated transcription of many genes. Preferentially affects TC-type TATA element-dependent transcription. Could directly or indirectly inhibit component(s) of the general transcription machinery.</text>
</comment>
<dbReference type="OrthoDB" id="1933107at2759"/>
<dbReference type="Proteomes" id="UP000799421">
    <property type="component" value="Unassembled WGS sequence"/>
</dbReference>
<keyword evidence="2" id="KW-0678">Repressor</keyword>
<dbReference type="InterPro" id="IPR040398">
    <property type="entry name" value="Not1"/>
</dbReference>
<dbReference type="Gene3D" id="1.25.40.180">
    <property type="match status" value="1"/>
</dbReference>
<evidence type="ECO:0000259" key="12">
    <source>
        <dbReference type="Pfam" id="PF16417"/>
    </source>
</evidence>
<evidence type="ECO:0000313" key="15">
    <source>
        <dbReference type="Proteomes" id="UP000799421"/>
    </source>
</evidence>
<name>A0A6A7CBB0_9PEZI</name>
<dbReference type="Gene3D" id="1.25.40.840">
    <property type="entry name" value="CCR4-NOT transcription complex subunit 1 TTP binding domain"/>
    <property type="match status" value="1"/>
</dbReference>
<dbReference type="Pfam" id="PF04054">
    <property type="entry name" value="Not1"/>
    <property type="match status" value="1"/>
</dbReference>
<keyword evidence="15" id="KW-1185">Reference proteome</keyword>
<evidence type="ECO:0000313" key="14">
    <source>
        <dbReference type="EMBL" id="KAF2863848.1"/>
    </source>
</evidence>
<keyword evidence="5" id="KW-0539">Nucleus</keyword>
<dbReference type="Gene3D" id="1.25.40.800">
    <property type="match status" value="1"/>
</dbReference>
<dbReference type="InterPro" id="IPR032191">
    <property type="entry name" value="CNOT1_CAF1_bind"/>
</dbReference>
<protein>
    <recommendedName>
        <fullName evidence="7">General negative regulator of transcription subunit 1</fullName>
    </recommendedName>
</protein>
<feature type="compositionally biased region" description="Polar residues" evidence="8">
    <location>
        <begin position="76"/>
        <end position="100"/>
    </location>
</feature>
<reference evidence="14" key="1">
    <citation type="journal article" date="2020" name="Stud. Mycol.">
        <title>101 Dothideomycetes genomes: a test case for predicting lifestyles and emergence of pathogens.</title>
        <authorList>
            <person name="Haridas S."/>
            <person name="Albert R."/>
            <person name="Binder M."/>
            <person name="Bloem J."/>
            <person name="Labutti K."/>
            <person name="Salamov A."/>
            <person name="Andreopoulos B."/>
            <person name="Baker S."/>
            <person name="Barry K."/>
            <person name="Bills G."/>
            <person name="Bluhm B."/>
            <person name="Cannon C."/>
            <person name="Castanera R."/>
            <person name="Culley D."/>
            <person name="Daum C."/>
            <person name="Ezra D."/>
            <person name="Gonzalez J."/>
            <person name="Henrissat B."/>
            <person name="Kuo A."/>
            <person name="Liang C."/>
            <person name="Lipzen A."/>
            <person name="Lutzoni F."/>
            <person name="Magnuson J."/>
            <person name="Mondo S."/>
            <person name="Nolan M."/>
            <person name="Ohm R."/>
            <person name="Pangilinan J."/>
            <person name="Park H.-J."/>
            <person name="Ramirez L."/>
            <person name="Alfaro M."/>
            <person name="Sun H."/>
            <person name="Tritt A."/>
            <person name="Yoshinaga Y."/>
            <person name="Zwiers L.-H."/>
            <person name="Turgeon B."/>
            <person name="Goodwin S."/>
            <person name="Spatafora J."/>
            <person name="Crous P."/>
            <person name="Grigoriev I."/>
        </authorList>
    </citation>
    <scope>NUCLEOTIDE SEQUENCE</scope>
    <source>
        <strain evidence="14">CBS 480.64</strain>
    </source>
</reference>
<dbReference type="CDD" id="cd20710">
    <property type="entry name" value="NOT1_connector"/>
    <property type="match status" value="1"/>
</dbReference>
<dbReference type="GO" id="GO:0000289">
    <property type="term" value="P:nuclear-transcribed mRNA poly(A) tail shortening"/>
    <property type="evidence" value="ECO:0007669"/>
    <property type="project" value="UniProtKB-ARBA"/>
</dbReference>
<evidence type="ECO:0000259" key="9">
    <source>
        <dbReference type="Pfam" id="PF04054"/>
    </source>
</evidence>
<feature type="compositionally biased region" description="Low complexity" evidence="8">
    <location>
        <begin position="53"/>
        <end position="67"/>
    </location>
</feature>
<evidence type="ECO:0000259" key="13">
    <source>
        <dbReference type="Pfam" id="PF16418"/>
    </source>
</evidence>
<evidence type="ECO:0000256" key="5">
    <source>
        <dbReference type="ARBA" id="ARBA00023242"/>
    </source>
</evidence>
<gene>
    <name evidence="14" type="ORF">K470DRAFT_254729</name>
</gene>
<dbReference type="PANTHER" id="PTHR13162:SF8">
    <property type="entry name" value="CCR4-NOT TRANSCRIPTION COMPLEX SUBUNIT 1"/>
    <property type="match status" value="1"/>
</dbReference>
<feature type="domain" description="CCR4-NOT transcription complex subunit 1 HEAT repeat" evidence="13">
    <location>
        <begin position="575"/>
        <end position="720"/>
    </location>
</feature>
<dbReference type="GO" id="GO:0030015">
    <property type="term" value="C:CCR4-NOT core complex"/>
    <property type="evidence" value="ECO:0007669"/>
    <property type="project" value="InterPro"/>
</dbReference>
<dbReference type="GO" id="GO:0005634">
    <property type="term" value="C:nucleus"/>
    <property type="evidence" value="ECO:0007669"/>
    <property type="project" value="UniProtKB-SubCell"/>
</dbReference>
<evidence type="ECO:0000256" key="1">
    <source>
        <dbReference type="ARBA" id="ARBA00004123"/>
    </source>
</evidence>